<dbReference type="Proteomes" id="UP000677152">
    <property type="component" value="Chromosome"/>
</dbReference>
<feature type="signal peptide" evidence="1">
    <location>
        <begin position="1"/>
        <end position="25"/>
    </location>
</feature>
<keyword evidence="1" id="KW-0732">Signal</keyword>
<accession>A0AA45L2N3</accession>
<feature type="chain" id="PRO_5041229267" evidence="1">
    <location>
        <begin position="26"/>
        <end position="137"/>
    </location>
</feature>
<sequence>MRGRTTLPEALLMLAGAVASSLARATDTPLWPALRDGVAEAVDPVRPGVPRLRLEKGRRALVAQHAVRREPARAAFTAEWRDSLHEVLRARPEAAIGLRRALAEVSPSLPRWSGQDGVVPPSVLRGSVKLAQASPYR</sequence>
<dbReference type="EMBL" id="CP073249">
    <property type="protein sequence ID" value="QUF02126.1"/>
    <property type="molecule type" value="Genomic_DNA"/>
</dbReference>
<evidence type="ECO:0000313" key="2">
    <source>
        <dbReference type="EMBL" id="QUF02126.1"/>
    </source>
</evidence>
<evidence type="ECO:0000313" key="3">
    <source>
        <dbReference type="Proteomes" id="UP000677152"/>
    </source>
</evidence>
<evidence type="ECO:0000256" key="1">
    <source>
        <dbReference type="SAM" id="SignalP"/>
    </source>
</evidence>
<name>A0AA45L2N3_9PSEU</name>
<gene>
    <name evidence="2" type="ORF">KCV87_21750</name>
</gene>
<protein>
    <submittedName>
        <fullName evidence="2">Uncharacterized protein</fullName>
    </submittedName>
</protein>
<organism evidence="2 3">
    <name type="scientific">Actinosynnema pretiosum subsp. pretiosum</name>
    <dbReference type="NCBI Taxonomy" id="103721"/>
    <lineage>
        <taxon>Bacteria</taxon>
        <taxon>Bacillati</taxon>
        <taxon>Actinomycetota</taxon>
        <taxon>Actinomycetes</taxon>
        <taxon>Pseudonocardiales</taxon>
        <taxon>Pseudonocardiaceae</taxon>
        <taxon>Actinosynnema</taxon>
    </lineage>
</organism>
<dbReference type="AlphaFoldDB" id="A0AA45L2N3"/>
<proteinExistence type="predicted"/>
<reference evidence="2" key="1">
    <citation type="submission" date="2021-04" db="EMBL/GenBank/DDBJ databases">
        <title>Genomic sequence of Actinosynnema pretiosum subsp. pretiosum ATCC 31280 (C-14919).</title>
        <authorList>
            <person name="Bai L."/>
            <person name="Wang X."/>
            <person name="Xiao Y."/>
        </authorList>
    </citation>
    <scope>NUCLEOTIDE SEQUENCE</scope>
    <source>
        <strain evidence="2">ATCC 31280</strain>
    </source>
</reference>